<comment type="caution">
    <text evidence="2">The sequence shown here is derived from an EMBL/GenBank/DDBJ whole genome shotgun (WGS) entry which is preliminary data.</text>
</comment>
<evidence type="ECO:0000313" key="2">
    <source>
        <dbReference type="EMBL" id="RVX21052.1"/>
    </source>
</evidence>
<evidence type="ECO:0000313" key="3">
    <source>
        <dbReference type="Proteomes" id="UP000288805"/>
    </source>
</evidence>
<dbReference type="InterPro" id="IPR046341">
    <property type="entry name" value="SET_dom_sf"/>
</dbReference>
<evidence type="ECO:0000256" key="1">
    <source>
        <dbReference type="SAM" id="MobiDB-lite"/>
    </source>
</evidence>
<dbReference type="CDD" id="cd10527">
    <property type="entry name" value="SET_LSMT"/>
    <property type="match status" value="1"/>
</dbReference>
<sequence length="565" mass="62889">MKSQGIDCSDALEITHSLDQGISVYAKCDLEEGDVVATIPKDSCLTVKTSGAKDIIEEYGFEGPLGLSFALMYEISLGHASPWAPYLHLLPNSESLPLVWSLDEVDSLLSGTEIHKVRFVESFVLLVVILMLDSDVGLWQIVKEDKALIYDDWKENILPLMDSTSLKLSPDFFGVEQYIAAKSLVASRSFEVDDYHGFGMVPLADLRMTSNLLDNCCPREVSFKNPLLHDIQMRFSPQTFLCSLVLDKLGGLMEDATWQGKTIGFLFCFNHKTGAENVHFTTELSHGDSDNDTDNNDEGNNMSDNKPLPQNSFDDGNLEDPSYLGNDSMILETIIVKSVKAGDEVFNTYGSMGNAGLLHRYGFTEPDNPNDIVNIDLELVLHWSSALFSGRHSRGRLSLWRRLDYHGCVSQNSEYFEISSNGEPEIELLILLYIMLLPEEAYNKLDLIVSTAGNLNEMVISLERGMIPFGKTSEISKELLLTKSVCDALLALADARESLYGSNSVDDIDALRSCCISDQKLYHSLMLRVSERMILKKLRTYAATAAARSHPTAKGTLSRKKLKRT</sequence>
<dbReference type="GO" id="GO:0016279">
    <property type="term" value="F:protein-lysine N-methyltransferase activity"/>
    <property type="evidence" value="ECO:0007669"/>
    <property type="project" value="InterPro"/>
</dbReference>
<dbReference type="Gene3D" id="3.90.1410.10">
    <property type="entry name" value="set domain protein methyltransferase, domain 1"/>
    <property type="match status" value="2"/>
</dbReference>
<reference evidence="2 3" key="1">
    <citation type="journal article" date="2018" name="PLoS Genet.">
        <title>Population sequencing reveals clonal diversity and ancestral inbreeding in the grapevine cultivar Chardonnay.</title>
        <authorList>
            <person name="Roach M.J."/>
            <person name="Johnson D.L."/>
            <person name="Bohlmann J."/>
            <person name="van Vuuren H.J."/>
            <person name="Jones S.J."/>
            <person name="Pretorius I.S."/>
            <person name="Schmidt S.A."/>
            <person name="Borneman A.R."/>
        </authorList>
    </citation>
    <scope>NUCLEOTIDE SEQUENCE [LARGE SCALE GENOMIC DNA]</scope>
    <source>
        <strain evidence="3">cv. Chardonnay</strain>
        <tissue evidence="2">Leaf</tissue>
    </source>
</reference>
<name>A0A438KIN3_VITVI</name>
<feature type="region of interest" description="Disordered" evidence="1">
    <location>
        <begin position="282"/>
        <end position="317"/>
    </location>
</feature>
<proteinExistence type="predicted"/>
<organism evidence="2 3">
    <name type="scientific">Vitis vinifera</name>
    <name type="common">Grape</name>
    <dbReference type="NCBI Taxonomy" id="29760"/>
    <lineage>
        <taxon>Eukaryota</taxon>
        <taxon>Viridiplantae</taxon>
        <taxon>Streptophyta</taxon>
        <taxon>Embryophyta</taxon>
        <taxon>Tracheophyta</taxon>
        <taxon>Spermatophyta</taxon>
        <taxon>Magnoliopsida</taxon>
        <taxon>eudicotyledons</taxon>
        <taxon>Gunneridae</taxon>
        <taxon>Pentapetalae</taxon>
        <taxon>rosids</taxon>
        <taxon>Vitales</taxon>
        <taxon>Vitaceae</taxon>
        <taxon>Viteae</taxon>
        <taxon>Vitis</taxon>
    </lineage>
</organism>
<dbReference type="AlphaFoldDB" id="A0A438KIN3"/>
<accession>A0A438KIN3</accession>
<dbReference type="SUPFAM" id="SSF82199">
    <property type="entry name" value="SET domain"/>
    <property type="match status" value="2"/>
</dbReference>
<dbReference type="PANTHER" id="PTHR13271:SF34">
    <property type="entry name" value="N-LYSINE METHYLTRANSFERASE SETD6"/>
    <property type="match status" value="1"/>
</dbReference>
<dbReference type="InterPro" id="IPR011383">
    <property type="entry name" value="N-lys_methylase_SETD6"/>
</dbReference>
<dbReference type="EMBL" id="QGNW01000005">
    <property type="protein sequence ID" value="RVX21052.1"/>
    <property type="molecule type" value="Genomic_DNA"/>
</dbReference>
<evidence type="ECO:0008006" key="4">
    <source>
        <dbReference type="Google" id="ProtNLM"/>
    </source>
</evidence>
<dbReference type="PIRSF" id="PIRSF011771">
    <property type="entry name" value="RMS1_SET"/>
    <property type="match status" value="1"/>
</dbReference>
<dbReference type="InterPro" id="IPR050600">
    <property type="entry name" value="SETD3_SETD6_MTase"/>
</dbReference>
<dbReference type="PANTHER" id="PTHR13271">
    <property type="entry name" value="UNCHARACTERIZED PUTATIVE METHYLTRANSFERASE"/>
    <property type="match status" value="1"/>
</dbReference>
<feature type="compositionally biased region" description="Polar residues" evidence="1">
    <location>
        <begin position="302"/>
        <end position="314"/>
    </location>
</feature>
<dbReference type="OrthoDB" id="441812at2759"/>
<dbReference type="Proteomes" id="UP000288805">
    <property type="component" value="Unassembled WGS sequence"/>
</dbReference>
<gene>
    <name evidence="2" type="ORF">CK203_002306</name>
</gene>
<protein>
    <recommendedName>
        <fullName evidence="4">N-lysine methyltransferase</fullName>
    </recommendedName>
</protein>